<organism evidence="1 2">
    <name type="scientific">Candidatus Roizmanbacteria bacterium RIFCSPHIGHO2_01_FULL_39_12b</name>
    <dbReference type="NCBI Taxonomy" id="1802030"/>
    <lineage>
        <taxon>Bacteria</taxon>
        <taxon>Candidatus Roizmaniibacteriota</taxon>
    </lineage>
</organism>
<dbReference type="AlphaFoldDB" id="A0A1F7GDZ7"/>
<protein>
    <submittedName>
        <fullName evidence="1">Uncharacterized protein</fullName>
    </submittedName>
</protein>
<accession>A0A1F7GDZ7</accession>
<gene>
    <name evidence="1" type="ORF">A2690_01090</name>
</gene>
<proteinExistence type="predicted"/>
<evidence type="ECO:0000313" key="1">
    <source>
        <dbReference type="EMBL" id="OGK17108.1"/>
    </source>
</evidence>
<name>A0A1F7GDZ7_9BACT</name>
<dbReference type="Proteomes" id="UP000178372">
    <property type="component" value="Unassembled WGS sequence"/>
</dbReference>
<dbReference type="EMBL" id="MFZF01000004">
    <property type="protein sequence ID" value="OGK17108.1"/>
    <property type="molecule type" value="Genomic_DNA"/>
</dbReference>
<sequence>MTTFAEDKENILRRVIKLTSEGVIKWRDVDRAPQNYEAEFNGVHLGFSGSPSYALELDHVLELRVGDFNDMSLMSELEDAVLCQLPQPRVKVYRVVDHVKEVLNKLDF</sequence>
<evidence type="ECO:0000313" key="2">
    <source>
        <dbReference type="Proteomes" id="UP000178372"/>
    </source>
</evidence>
<reference evidence="1 2" key="1">
    <citation type="journal article" date="2016" name="Nat. Commun.">
        <title>Thousands of microbial genomes shed light on interconnected biogeochemical processes in an aquifer system.</title>
        <authorList>
            <person name="Anantharaman K."/>
            <person name="Brown C.T."/>
            <person name="Hug L.A."/>
            <person name="Sharon I."/>
            <person name="Castelle C.J."/>
            <person name="Probst A.J."/>
            <person name="Thomas B.C."/>
            <person name="Singh A."/>
            <person name="Wilkins M.J."/>
            <person name="Karaoz U."/>
            <person name="Brodie E.L."/>
            <person name="Williams K.H."/>
            <person name="Hubbard S.S."/>
            <person name="Banfield J.F."/>
        </authorList>
    </citation>
    <scope>NUCLEOTIDE SEQUENCE [LARGE SCALE GENOMIC DNA]</scope>
</reference>
<comment type="caution">
    <text evidence="1">The sequence shown here is derived from an EMBL/GenBank/DDBJ whole genome shotgun (WGS) entry which is preliminary data.</text>
</comment>